<sequence>MQVRDLQRDIENGDLRQQVRDLKRRLARLDEHQGKSNSVRSNAPMDDPLFSDVFTSSDADEPSKNSHSNIFSMLVYDTPDILSMPVYDKHVYDEDILLIPVYDKPVYDEDISSMLVYDKSVYDEDILLMPVYDKPVYDDDILLMNESSPSSVKFDDVAEDEGVAIDDDEEYDEAKGGNYLLDSCLGMFVTVIELGQQC</sequence>
<accession>A0A8X8ZFL9</accession>
<proteinExistence type="predicted"/>
<evidence type="ECO:0000256" key="1">
    <source>
        <dbReference type="SAM" id="MobiDB-lite"/>
    </source>
</evidence>
<dbReference type="EMBL" id="PNBA02000013">
    <property type="protein sequence ID" value="KAG6403136.1"/>
    <property type="molecule type" value="Genomic_DNA"/>
</dbReference>
<keyword evidence="3" id="KW-1185">Reference proteome</keyword>
<name>A0A8X8ZFL9_SALSN</name>
<evidence type="ECO:0000313" key="2">
    <source>
        <dbReference type="EMBL" id="KAG6403136.1"/>
    </source>
</evidence>
<evidence type="ECO:0000313" key="3">
    <source>
        <dbReference type="Proteomes" id="UP000298416"/>
    </source>
</evidence>
<dbReference type="AlphaFoldDB" id="A0A8X8ZFL9"/>
<organism evidence="2">
    <name type="scientific">Salvia splendens</name>
    <name type="common">Scarlet sage</name>
    <dbReference type="NCBI Taxonomy" id="180675"/>
    <lineage>
        <taxon>Eukaryota</taxon>
        <taxon>Viridiplantae</taxon>
        <taxon>Streptophyta</taxon>
        <taxon>Embryophyta</taxon>
        <taxon>Tracheophyta</taxon>
        <taxon>Spermatophyta</taxon>
        <taxon>Magnoliopsida</taxon>
        <taxon>eudicotyledons</taxon>
        <taxon>Gunneridae</taxon>
        <taxon>Pentapetalae</taxon>
        <taxon>asterids</taxon>
        <taxon>lamiids</taxon>
        <taxon>Lamiales</taxon>
        <taxon>Lamiaceae</taxon>
        <taxon>Nepetoideae</taxon>
        <taxon>Mentheae</taxon>
        <taxon>Salviinae</taxon>
        <taxon>Salvia</taxon>
        <taxon>Salvia subgen. Calosphace</taxon>
        <taxon>core Calosphace</taxon>
    </lineage>
</organism>
<comment type="caution">
    <text evidence="2">The sequence shown here is derived from an EMBL/GenBank/DDBJ whole genome shotgun (WGS) entry which is preliminary data.</text>
</comment>
<gene>
    <name evidence="2" type="ORF">SASPL_135353</name>
</gene>
<dbReference type="Proteomes" id="UP000298416">
    <property type="component" value="Unassembled WGS sequence"/>
</dbReference>
<protein>
    <submittedName>
        <fullName evidence="2">Uncharacterized protein</fullName>
    </submittedName>
</protein>
<reference evidence="2" key="1">
    <citation type="submission" date="2018-01" db="EMBL/GenBank/DDBJ databases">
        <authorList>
            <person name="Mao J.F."/>
        </authorList>
    </citation>
    <scope>NUCLEOTIDE SEQUENCE</scope>
    <source>
        <strain evidence="2">Huo1</strain>
        <tissue evidence="2">Leaf</tissue>
    </source>
</reference>
<feature type="region of interest" description="Disordered" evidence="1">
    <location>
        <begin position="30"/>
        <end position="65"/>
    </location>
</feature>
<reference evidence="2" key="2">
    <citation type="submission" date="2020-08" db="EMBL/GenBank/DDBJ databases">
        <title>Plant Genome Project.</title>
        <authorList>
            <person name="Zhang R.-G."/>
        </authorList>
    </citation>
    <scope>NUCLEOTIDE SEQUENCE</scope>
    <source>
        <strain evidence="2">Huo1</strain>
        <tissue evidence="2">Leaf</tissue>
    </source>
</reference>